<dbReference type="EMBL" id="MU005787">
    <property type="protein sequence ID" value="KAF2703477.1"/>
    <property type="molecule type" value="Genomic_DNA"/>
</dbReference>
<keyword evidence="2" id="KW-1185">Reference proteome</keyword>
<dbReference type="Proteomes" id="UP000799428">
    <property type="component" value="Unassembled WGS sequence"/>
</dbReference>
<protein>
    <submittedName>
        <fullName evidence="1">Uncharacterized protein</fullName>
    </submittedName>
</protein>
<accession>A0A6G1JTI2</accession>
<proteinExistence type="predicted"/>
<name>A0A6G1JTI2_9PLEO</name>
<reference evidence="1" key="1">
    <citation type="journal article" date="2020" name="Stud. Mycol.">
        <title>101 Dothideomycetes genomes: a test case for predicting lifestyles and emergence of pathogens.</title>
        <authorList>
            <person name="Haridas S."/>
            <person name="Albert R."/>
            <person name="Binder M."/>
            <person name="Bloem J."/>
            <person name="Labutti K."/>
            <person name="Salamov A."/>
            <person name="Andreopoulos B."/>
            <person name="Baker S."/>
            <person name="Barry K."/>
            <person name="Bills G."/>
            <person name="Bluhm B."/>
            <person name="Cannon C."/>
            <person name="Castanera R."/>
            <person name="Culley D."/>
            <person name="Daum C."/>
            <person name="Ezra D."/>
            <person name="Gonzalez J."/>
            <person name="Henrissat B."/>
            <person name="Kuo A."/>
            <person name="Liang C."/>
            <person name="Lipzen A."/>
            <person name="Lutzoni F."/>
            <person name="Magnuson J."/>
            <person name="Mondo S."/>
            <person name="Nolan M."/>
            <person name="Ohm R."/>
            <person name="Pangilinan J."/>
            <person name="Park H.-J."/>
            <person name="Ramirez L."/>
            <person name="Alfaro M."/>
            <person name="Sun H."/>
            <person name="Tritt A."/>
            <person name="Yoshinaga Y."/>
            <person name="Zwiers L.-H."/>
            <person name="Turgeon B."/>
            <person name="Goodwin S."/>
            <person name="Spatafora J."/>
            <person name="Crous P."/>
            <person name="Grigoriev I."/>
        </authorList>
    </citation>
    <scope>NUCLEOTIDE SEQUENCE</scope>
    <source>
        <strain evidence="1">CBS 279.74</strain>
    </source>
</reference>
<dbReference type="AlphaFoldDB" id="A0A6G1JTI2"/>
<evidence type="ECO:0000313" key="1">
    <source>
        <dbReference type="EMBL" id="KAF2703477.1"/>
    </source>
</evidence>
<gene>
    <name evidence="1" type="ORF">K504DRAFT_508046</name>
</gene>
<organism evidence="1 2">
    <name type="scientific">Pleomassaria siparia CBS 279.74</name>
    <dbReference type="NCBI Taxonomy" id="1314801"/>
    <lineage>
        <taxon>Eukaryota</taxon>
        <taxon>Fungi</taxon>
        <taxon>Dikarya</taxon>
        <taxon>Ascomycota</taxon>
        <taxon>Pezizomycotina</taxon>
        <taxon>Dothideomycetes</taxon>
        <taxon>Pleosporomycetidae</taxon>
        <taxon>Pleosporales</taxon>
        <taxon>Pleomassariaceae</taxon>
        <taxon>Pleomassaria</taxon>
    </lineage>
</organism>
<sequence length="83" mass="9272">MAFAASPSPHKLYHIASLVRPVSLSQLGLVISSPKSLGARIERIIYSTIQALEQDCEHCHATIRYIPRISIGYEHPRVGSYLR</sequence>
<evidence type="ECO:0000313" key="2">
    <source>
        <dbReference type="Proteomes" id="UP000799428"/>
    </source>
</evidence>